<keyword evidence="3" id="KW-1185">Reference proteome</keyword>
<name>A0A6A5X2L2_9PLEO</name>
<protein>
    <submittedName>
        <fullName evidence="2">Uncharacterized protein</fullName>
    </submittedName>
</protein>
<feature type="compositionally biased region" description="Basic and acidic residues" evidence="1">
    <location>
        <begin position="219"/>
        <end position="231"/>
    </location>
</feature>
<organism evidence="2 3">
    <name type="scientific">Amniculicola lignicola CBS 123094</name>
    <dbReference type="NCBI Taxonomy" id="1392246"/>
    <lineage>
        <taxon>Eukaryota</taxon>
        <taxon>Fungi</taxon>
        <taxon>Dikarya</taxon>
        <taxon>Ascomycota</taxon>
        <taxon>Pezizomycotina</taxon>
        <taxon>Dothideomycetes</taxon>
        <taxon>Pleosporomycetidae</taxon>
        <taxon>Pleosporales</taxon>
        <taxon>Amniculicolaceae</taxon>
        <taxon>Amniculicola</taxon>
    </lineage>
</organism>
<evidence type="ECO:0000313" key="2">
    <source>
        <dbReference type="EMBL" id="KAF2005736.1"/>
    </source>
</evidence>
<feature type="compositionally biased region" description="Basic and acidic residues" evidence="1">
    <location>
        <begin position="196"/>
        <end position="206"/>
    </location>
</feature>
<dbReference type="EMBL" id="ML977562">
    <property type="protein sequence ID" value="KAF2005736.1"/>
    <property type="molecule type" value="Genomic_DNA"/>
</dbReference>
<feature type="region of interest" description="Disordered" evidence="1">
    <location>
        <begin position="1"/>
        <end position="115"/>
    </location>
</feature>
<dbReference type="Proteomes" id="UP000799779">
    <property type="component" value="Unassembled WGS sequence"/>
</dbReference>
<feature type="compositionally biased region" description="Pro residues" evidence="1">
    <location>
        <begin position="18"/>
        <end position="29"/>
    </location>
</feature>
<feature type="compositionally biased region" description="Polar residues" evidence="1">
    <location>
        <begin position="78"/>
        <end position="91"/>
    </location>
</feature>
<accession>A0A6A5X2L2</accession>
<dbReference type="AlphaFoldDB" id="A0A6A5X2L2"/>
<feature type="compositionally biased region" description="Basic and acidic residues" evidence="1">
    <location>
        <begin position="176"/>
        <end position="189"/>
    </location>
</feature>
<feature type="region of interest" description="Disordered" evidence="1">
    <location>
        <begin position="176"/>
        <end position="258"/>
    </location>
</feature>
<sequence length="333" mass="36287">MRKSWVRSLGRSSKTKPPAAPLPTTPTPSPSANSSKPKRTAAQHTTPAASSPPSPTSGSTTSLHRETRPIIPIDSIPSVGTVTSASAQSHNTATTVPTQSSQTTHSSSAEKASKARKAFLNLKSVFSRKPKRTDPIPVPSTFHLDPVLSPPLIDADAQKALDEFGWSYEKRIAAVEKEERRRREEEQRKWGHAAQWRRELSCDSRRPIHSRASSRGSRRGADWFGSHDIRNTQRQLSSKDLSQPLPLPSLPERSPVREASHHQLIQVHIAEGLGTAVTKDLAQDALHSQEIIKGNVASTTSTSVEHAATPNMEGLTRRVLEPPVEQLCASIVA</sequence>
<evidence type="ECO:0000256" key="1">
    <source>
        <dbReference type="SAM" id="MobiDB-lite"/>
    </source>
</evidence>
<reference evidence="2" key="1">
    <citation type="journal article" date="2020" name="Stud. Mycol.">
        <title>101 Dothideomycetes genomes: a test case for predicting lifestyles and emergence of pathogens.</title>
        <authorList>
            <person name="Haridas S."/>
            <person name="Albert R."/>
            <person name="Binder M."/>
            <person name="Bloem J."/>
            <person name="Labutti K."/>
            <person name="Salamov A."/>
            <person name="Andreopoulos B."/>
            <person name="Baker S."/>
            <person name="Barry K."/>
            <person name="Bills G."/>
            <person name="Bluhm B."/>
            <person name="Cannon C."/>
            <person name="Castanera R."/>
            <person name="Culley D."/>
            <person name="Daum C."/>
            <person name="Ezra D."/>
            <person name="Gonzalez J."/>
            <person name="Henrissat B."/>
            <person name="Kuo A."/>
            <person name="Liang C."/>
            <person name="Lipzen A."/>
            <person name="Lutzoni F."/>
            <person name="Magnuson J."/>
            <person name="Mondo S."/>
            <person name="Nolan M."/>
            <person name="Ohm R."/>
            <person name="Pangilinan J."/>
            <person name="Park H.-J."/>
            <person name="Ramirez L."/>
            <person name="Alfaro M."/>
            <person name="Sun H."/>
            <person name="Tritt A."/>
            <person name="Yoshinaga Y."/>
            <person name="Zwiers L.-H."/>
            <person name="Turgeon B."/>
            <person name="Goodwin S."/>
            <person name="Spatafora J."/>
            <person name="Crous P."/>
            <person name="Grigoriev I."/>
        </authorList>
    </citation>
    <scope>NUCLEOTIDE SEQUENCE</scope>
    <source>
        <strain evidence="2">CBS 123094</strain>
    </source>
</reference>
<proteinExistence type="predicted"/>
<gene>
    <name evidence="2" type="ORF">P154DRAFT_616154</name>
</gene>
<feature type="compositionally biased region" description="Low complexity" evidence="1">
    <location>
        <begin position="92"/>
        <end position="110"/>
    </location>
</feature>
<evidence type="ECO:0000313" key="3">
    <source>
        <dbReference type="Proteomes" id="UP000799779"/>
    </source>
</evidence>